<proteinExistence type="predicted"/>
<organism evidence="2 3">
    <name type="scientific">Drosophila guanche</name>
    <name type="common">Fruit fly</name>
    <dbReference type="NCBI Taxonomy" id="7266"/>
    <lineage>
        <taxon>Eukaryota</taxon>
        <taxon>Metazoa</taxon>
        <taxon>Ecdysozoa</taxon>
        <taxon>Arthropoda</taxon>
        <taxon>Hexapoda</taxon>
        <taxon>Insecta</taxon>
        <taxon>Pterygota</taxon>
        <taxon>Neoptera</taxon>
        <taxon>Endopterygota</taxon>
        <taxon>Diptera</taxon>
        <taxon>Brachycera</taxon>
        <taxon>Muscomorpha</taxon>
        <taxon>Ephydroidea</taxon>
        <taxon>Drosophilidae</taxon>
        <taxon>Drosophila</taxon>
        <taxon>Sophophora</taxon>
    </lineage>
</organism>
<dbReference type="Pfam" id="PF10382">
    <property type="entry name" value="ZGRF1-like_N"/>
    <property type="match status" value="1"/>
</dbReference>
<accession>A0A3B0KDB2</accession>
<dbReference type="InterPro" id="IPR018838">
    <property type="entry name" value="ZGRF1-like_N"/>
</dbReference>
<name>A0A3B0KDB2_DROGU</name>
<gene>
    <name evidence="2" type="ORF">DGUA_6G017778</name>
</gene>
<dbReference type="Gene3D" id="3.40.50.300">
    <property type="entry name" value="P-loop containing nucleotide triphosphate hydrolases"/>
    <property type="match status" value="1"/>
</dbReference>
<protein>
    <submittedName>
        <fullName evidence="2">Blast:Protein vreteno</fullName>
    </submittedName>
</protein>
<evidence type="ECO:0000259" key="1">
    <source>
        <dbReference type="Pfam" id="PF10382"/>
    </source>
</evidence>
<dbReference type="STRING" id="7266.A0A3B0KDB2"/>
<dbReference type="EMBL" id="OUUW01000007">
    <property type="protein sequence ID" value="SPP83001.1"/>
    <property type="molecule type" value="Genomic_DNA"/>
</dbReference>
<feature type="domain" description="5'-3' DNA helicase ZGRF1-like N-terminal" evidence="1">
    <location>
        <begin position="113"/>
        <end position="185"/>
    </location>
</feature>
<keyword evidence="3" id="KW-1185">Reference proteome</keyword>
<dbReference type="InterPro" id="IPR027417">
    <property type="entry name" value="P-loop_NTPase"/>
</dbReference>
<dbReference type="Proteomes" id="UP000268350">
    <property type="component" value="Unassembled WGS sequence"/>
</dbReference>
<evidence type="ECO:0000313" key="3">
    <source>
        <dbReference type="Proteomes" id="UP000268350"/>
    </source>
</evidence>
<evidence type="ECO:0000313" key="2">
    <source>
        <dbReference type="EMBL" id="SPP83001.1"/>
    </source>
</evidence>
<reference evidence="3" key="1">
    <citation type="submission" date="2018-01" db="EMBL/GenBank/DDBJ databases">
        <authorList>
            <person name="Alioto T."/>
            <person name="Alioto T."/>
        </authorList>
    </citation>
    <scope>NUCLEOTIDE SEQUENCE [LARGE SCALE GENOMIC DNA]</scope>
</reference>
<dbReference type="AlphaFoldDB" id="A0A3B0KDB2"/>
<dbReference type="OrthoDB" id="413460at2759"/>
<sequence>MLECKHEKPSDLVYYFKNDSGYRSTATTFKTTRKLFIANFKPKIDKMRRSQAPSVRRAAKRGYQEVAQQEEPPADWPAATPTTMEWGTAKGYESVGPREIKPGENPLKEGRIFHVLWRNQTTKKHKIWTGNGTLVIAESKATLKDDTGKVVDSMTCFRQRNFKENDQLQVGSKDVELQDEFKTVEECIEYRKLEIANWCAKIDAVNGHIETPTPPRDSSKTCSVSDPPVNPPLRTSLLKKCNAPATTCTQIEYMCFLQPAELQAKALQLLRELSQRSDMEPILLAELAKHICDHPVLLKTRVGELQNCEAMQLLLLQLPPWQEMGPDDSAKFEFVSLMLDDFALAGSHKICVLANSQNCLELFRGYCRSYDIPHVQLENASDVALFNSTEDQSERVALVLASRSSEIRYLRCKYLIIYNYDASSGAEQLLAGREMDTKVYTLITSSGCSEELEFYKSLELVPGGATNALANWLKVEPPYSQEFLEDASISVNLESLSNICIKKNVK</sequence>
<dbReference type="Gene3D" id="1.20.120.850">
    <property type="entry name" value="SWI2/SNF2 ATPases, N-terminal domain"/>
    <property type="match status" value="1"/>
</dbReference>